<gene>
    <name evidence="1" type="ORF">E2562_024184</name>
</gene>
<keyword evidence="2" id="KW-1185">Reference proteome</keyword>
<comment type="caution">
    <text evidence="1">The sequence shown here is derived from an EMBL/GenBank/DDBJ whole genome shotgun (WGS) entry which is preliminary data.</text>
</comment>
<dbReference type="AlphaFoldDB" id="A0A6G1C049"/>
<protein>
    <submittedName>
        <fullName evidence="1">Uncharacterized protein</fullName>
    </submittedName>
</protein>
<sequence length="73" mass="7828">MVTRLSARGAVGPPVAAPPVVESIGSDGWLASRWLSRAAPASHRWKRGREGDRTRDGAQRLVDAVRTPRINAG</sequence>
<accession>A0A6G1C049</accession>
<dbReference type="Proteomes" id="UP000479710">
    <property type="component" value="Unassembled WGS sequence"/>
</dbReference>
<organism evidence="1 2">
    <name type="scientific">Oryza meyeriana var. granulata</name>
    <dbReference type="NCBI Taxonomy" id="110450"/>
    <lineage>
        <taxon>Eukaryota</taxon>
        <taxon>Viridiplantae</taxon>
        <taxon>Streptophyta</taxon>
        <taxon>Embryophyta</taxon>
        <taxon>Tracheophyta</taxon>
        <taxon>Spermatophyta</taxon>
        <taxon>Magnoliopsida</taxon>
        <taxon>Liliopsida</taxon>
        <taxon>Poales</taxon>
        <taxon>Poaceae</taxon>
        <taxon>BOP clade</taxon>
        <taxon>Oryzoideae</taxon>
        <taxon>Oryzeae</taxon>
        <taxon>Oryzinae</taxon>
        <taxon>Oryza</taxon>
        <taxon>Oryza meyeriana</taxon>
    </lineage>
</organism>
<proteinExistence type="predicted"/>
<dbReference type="EMBL" id="SPHZ02000011">
    <property type="protein sequence ID" value="KAF0893361.1"/>
    <property type="molecule type" value="Genomic_DNA"/>
</dbReference>
<evidence type="ECO:0000313" key="1">
    <source>
        <dbReference type="EMBL" id="KAF0893361.1"/>
    </source>
</evidence>
<name>A0A6G1C049_9ORYZ</name>
<evidence type="ECO:0000313" key="2">
    <source>
        <dbReference type="Proteomes" id="UP000479710"/>
    </source>
</evidence>
<reference evidence="1 2" key="1">
    <citation type="submission" date="2019-11" db="EMBL/GenBank/DDBJ databases">
        <title>Whole genome sequence of Oryza granulata.</title>
        <authorList>
            <person name="Li W."/>
        </authorList>
    </citation>
    <scope>NUCLEOTIDE SEQUENCE [LARGE SCALE GENOMIC DNA]</scope>
    <source>
        <strain evidence="2">cv. Menghai</strain>
        <tissue evidence="1">Leaf</tissue>
    </source>
</reference>